<keyword evidence="3" id="KW-1185">Reference proteome</keyword>
<protein>
    <submittedName>
        <fullName evidence="2">Uncharacterized protein</fullName>
    </submittedName>
</protein>
<gene>
    <name evidence="2" type="ORF">PECUL_23A003972</name>
</gene>
<feature type="region of interest" description="Disordered" evidence="1">
    <location>
        <begin position="130"/>
        <end position="153"/>
    </location>
</feature>
<evidence type="ECO:0000313" key="2">
    <source>
        <dbReference type="EMBL" id="CAH2303181.1"/>
    </source>
</evidence>
<accession>A0AAD1SLA8</accession>
<feature type="compositionally biased region" description="Basic residues" evidence="1">
    <location>
        <begin position="57"/>
        <end position="82"/>
    </location>
</feature>
<name>A0AAD1SLA8_PELCU</name>
<sequence>MAVTQRHALWNPHEDNIAKAFDRLWAQLWAMLADQALRPATADASRRPTTMPQPKPAPHRNTKLPTVLKRRKKVKRVPRLQGRHPASSRQIPAPQLTRERSPTSCIQPQIPVQQGRWRAWRRAWRSAPWAGHSRLSPHQKRRTSLLGARGIPP</sequence>
<proteinExistence type="predicted"/>
<feature type="region of interest" description="Disordered" evidence="1">
    <location>
        <begin position="39"/>
        <end position="106"/>
    </location>
</feature>
<dbReference type="AlphaFoldDB" id="A0AAD1SLA8"/>
<reference evidence="2" key="1">
    <citation type="submission" date="2022-03" db="EMBL/GenBank/DDBJ databases">
        <authorList>
            <person name="Alioto T."/>
            <person name="Alioto T."/>
            <person name="Gomez Garrido J."/>
        </authorList>
    </citation>
    <scope>NUCLEOTIDE SEQUENCE</scope>
</reference>
<dbReference type="Proteomes" id="UP001295444">
    <property type="component" value="Chromosome 06"/>
</dbReference>
<organism evidence="2 3">
    <name type="scientific">Pelobates cultripes</name>
    <name type="common">Western spadefoot toad</name>
    <dbReference type="NCBI Taxonomy" id="61616"/>
    <lineage>
        <taxon>Eukaryota</taxon>
        <taxon>Metazoa</taxon>
        <taxon>Chordata</taxon>
        <taxon>Craniata</taxon>
        <taxon>Vertebrata</taxon>
        <taxon>Euteleostomi</taxon>
        <taxon>Amphibia</taxon>
        <taxon>Batrachia</taxon>
        <taxon>Anura</taxon>
        <taxon>Pelobatoidea</taxon>
        <taxon>Pelobatidae</taxon>
        <taxon>Pelobates</taxon>
    </lineage>
</organism>
<evidence type="ECO:0000256" key="1">
    <source>
        <dbReference type="SAM" id="MobiDB-lite"/>
    </source>
</evidence>
<dbReference type="EMBL" id="OW240917">
    <property type="protein sequence ID" value="CAH2303181.1"/>
    <property type="molecule type" value="Genomic_DNA"/>
</dbReference>
<evidence type="ECO:0000313" key="3">
    <source>
        <dbReference type="Proteomes" id="UP001295444"/>
    </source>
</evidence>